<protein>
    <recommendedName>
        <fullName evidence="3">DUF2281 domain-containing protein</fullName>
    </recommendedName>
</protein>
<evidence type="ECO:0000313" key="1">
    <source>
        <dbReference type="EMBL" id="TLD71121.1"/>
    </source>
</evidence>
<dbReference type="EMBL" id="VAUV01000006">
    <property type="protein sequence ID" value="TLD71121.1"/>
    <property type="molecule type" value="Genomic_DNA"/>
</dbReference>
<proteinExistence type="predicted"/>
<name>A0A5R8KFW6_9BACT</name>
<dbReference type="AlphaFoldDB" id="A0A5R8KFW6"/>
<dbReference type="Proteomes" id="UP000306196">
    <property type="component" value="Unassembled WGS sequence"/>
</dbReference>
<accession>A0A5R8KFW6</accession>
<dbReference type="RefSeq" id="WP_138085949.1">
    <property type="nucleotide sequence ID" value="NZ_VAUV01000006.1"/>
</dbReference>
<reference evidence="1 2" key="1">
    <citation type="submission" date="2019-05" db="EMBL/GenBank/DDBJ databases">
        <title>Verrucobacter flavum gen. nov., sp. nov. a new member of the family Verrucomicrobiaceae.</title>
        <authorList>
            <person name="Szuroczki S."/>
            <person name="Abbaszade G."/>
            <person name="Szabo A."/>
            <person name="Felfoldi T."/>
            <person name="Schumann P."/>
            <person name="Boka K."/>
            <person name="Keki Z."/>
            <person name="Toumi M."/>
            <person name="Toth E."/>
        </authorList>
    </citation>
    <scope>NUCLEOTIDE SEQUENCE [LARGE SCALE GENOMIC DNA]</scope>
    <source>
        <strain evidence="1 2">MG-N-17</strain>
    </source>
</reference>
<evidence type="ECO:0000313" key="2">
    <source>
        <dbReference type="Proteomes" id="UP000306196"/>
    </source>
</evidence>
<sequence>MSTVMEIERAIENLKPEEFRELLGWMEQKERSISQPRTATPLAWPDFAARQRDVFGQDFCLPAGYVDQLISEGRGE</sequence>
<comment type="caution">
    <text evidence="1">The sequence shown here is derived from an EMBL/GenBank/DDBJ whole genome shotgun (WGS) entry which is preliminary data.</text>
</comment>
<gene>
    <name evidence="1" type="ORF">FEM03_09415</name>
</gene>
<keyword evidence="2" id="KW-1185">Reference proteome</keyword>
<organism evidence="1 2">
    <name type="scientific">Phragmitibacter flavus</name>
    <dbReference type="NCBI Taxonomy" id="2576071"/>
    <lineage>
        <taxon>Bacteria</taxon>
        <taxon>Pseudomonadati</taxon>
        <taxon>Verrucomicrobiota</taxon>
        <taxon>Verrucomicrobiia</taxon>
        <taxon>Verrucomicrobiales</taxon>
        <taxon>Verrucomicrobiaceae</taxon>
        <taxon>Phragmitibacter</taxon>
    </lineage>
</organism>
<evidence type="ECO:0008006" key="3">
    <source>
        <dbReference type="Google" id="ProtNLM"/>
    </source>
</evidence>